<sequence>MEREEGAREDPAADLRQKRRKRKVSEASGEEDALGGDSAWKHKVNPIDRAFPSDYNFRAALDVGLTNGPIREILGPLVPEQLLGTAQFACQLTACLQVSVENTFAIKVQLEKELAATKDQVDVLIIERDSALAALLLHAKIKSMSQELECAEGERLSTFHRMKEVEERVKVQAAELESCHSALAQEMKKVESSH</sequence>
<keyword evidence="3" id="KW-1185">Reference proteome</keyword>
<organism evidence="2 3">
    <name type="scientific">Stylosanthes scabra</name>
    <dbReference type="NCBI Taxonomy" id="79078"/>
    <lineage>
        <taxon>Eukaryota</taxon>
        <taxon>Viridiplantae</taxon>
        <taxon>Streptophyta</taxon>
        <taxon>Embryophyta</taxon>
        <taxon>Tracheophyta</taxon>
        <taxon>Spermatophyta</taxon>
        <taxon>Magnoliopsida</taxon>
        <taxon>eudicotyledons</taxon>
        <taxon>Gunneridae</taxon>
        <taxon>Pentapetalae</taxon>
        <taxon>rosids</taxon>
        <taxon>fabids</taxon>
        <taxon>Fabales</taxon>
        <taxon>Fabaceae</taxon>
        <taxon>Papilionoideae</taxon>
        <taxon>50 kb inversion clade</taxon>
        <taxon>dalbergioids sensu lato</taxon>
        <taxon>Dalbergieae</taxon>
        <taxon>Pterocarpus clade</taxon>
        <taxon>Stylosanthes</taxon>
    </lineage>
</organism>
<gene>
    <name evidence="2" type="ORF">PIB30_056285</name>
</gene>
<reference evidence="2 3" key="1">
    <citation type="journal article" date="2023" name="Plants (Basel)">
        <title>Bridging the Gap: Combining Genomics and Transcriptomics Approaches to Understand Stylosanthes scabra, an Orphan Legume from the Brazilian Caatinga.</title>
        <authorList>
            <person name="Ferreira-Neto J.R.C."/>
            <person name="da Silva M.D."/>
            <person name="Binneck E."/>
            <person name="de Melo N.F."/>
            <person name="da Silva R.H."/>
            <person name="de Melo A.L.T.M."/>
            <person name="Pandolfi V."/>
            <person name="Bustamante F.O."/>
            <person name="Brasileiro-Vidal A.C."/>
            <person name="Benko-Iseppon A.M."/>
        </authorList>
    </citation>
    <scope>NUCLEOTIDE SEQUENCE [LARGE SCALE GENOMIC DNA]</scope>
    <source>
        <tissue evidence="2">Leaves</tissue>
    </source>
</reference>
<proteinExistence type="predicted"/>
<evidence type="ECO:0000256" key="1">
    <source>
        <dbReference type="SAM" id="MobiDB-lite"/>
    </source>
</evidence>
<protein>
    <submittedName>
        <fullName evidence="2">Uncharacterized protein</fullName>
    </submittedName>
</protein>
<dbReference type="Proteomes" id="UP001341840">
    <property type="component" value="Unassembled WGS sequence"/>
</dbReference>
<dbReference type="EMBL" id="JASCZI010151483">
    <property type="protein sequence ID" value="MED6173117.1"/>
    <property type="molecule type" value="Genomic_DNA"/>
</dbReference>
<accession>A0ABU6VI98</accession>
<name>A0ABU6VI98_9FABA</name>
<evidence type="ECO:0000313" key="2">
    <source>
        <dbReference type="EMBL" id="MED6173117.1"/>
    </source>
</evidence>
<feature type="region of interest" description="Disordered" evidence="1">
    <location>
        <begin position="1"/>
        <end position="39"/>
    </location>
</feature>
<feature type="compositionally biased region" description="Basic and acidic residues" evidence="1">
    <location>
        <begin position="1"/>
        <end position="16"/>
    </location>
</feature>
<evidence type="ECO:0000313" key="3">
    <source>
        <dbReference type="Proteomes" id="UP001341840"/>
    </source>
</evidence>
<comment type="caution">
    <text evidence="2">The sequence shown here is derived from an EMBL/GenBank/DDBJ whole genome shotgun (WGS) entry which is preliminary data.</text>
</comment>